<keyword evidence="3" id="KW-0813">Transport</keyword>
<dbReference type="GO" id="GO:0005886">
    <property type="term" value="C:plasma membrane"/>
    <property type="evidence" value="ECO:0007669"/>
    <property type="project" value="UniProtKB-SubCell"/>
</dbReference>
<dbReference type="InterPro" id="IPR037682">
    <property type="entry name" value="TonB_C"/>
</dbReference>
<evidence type="ECO:0000256" key="6">
    <source>
        <dbReference type="ARBA" id="ARBA00022692"/>
    </source>
</evidence>
<evidence type="ECO:0000256" key="3">
    <source>
        <dbReference type="ARBA" id="ARBA00022448"/>
    </source>
</evidence>
<dbReference type="InterPro" id="IPR003538">
    <property type="entry name" value="TonB"/>
</dbReference>
<evidence type="ECO:0000256" key="8">
    <source>
        <dbReference type="ARBA" id="ARBA00022989"/>
    </source>
</evidence>
<dbReference type="SUPFAM" id="SSF74653">
    <property type="entry name" value="TolA/TonB C-terminal domain"/>
    <property type="match status" value="3"/>
</dbReference>
<evidence type="ECO:0000259" key="10">
    <source>
        <dbReference type="PROSITE" id="PS52015"/>
    </source>
</evidence>
<comment type="caution">
    <text evidence="11">The sequence shown here is derived from an EMBL/GenBank/DDBJ whole genome shotgun (WGS) entry which is preliminary data.</text>
</comment>
<keyword evidence="9" id="KW-0472">Membrane</keyword>
<proteinExistence type="inferred from homology"/>
<comment type="similarity">
    <text evidence="2">Belongs to the TonB family.</text>
</comment>
<keyword evidence="5" id="KW-0997">Cell inner membrane</keyword>
<organism evidence="11">
    <name type="scientific">mine drainage metagenome</name>
    <dbReference type="NCBI Taxonomy" id="410659"/>
    <lineage>
        <taxon>unclassified sequences</taxon>
        <taxon>metagenomes</taxon>
        <taxon>ecological metagenomes</taxon>
    </lineage>
</organism>
<dbReference type="GO" id="GO:0030288">
    <property type="term" value="C:outer membrane-bounded periplasmic space"/>
    <property type="evidence" value="ECO:0007669"/>
    <property type="project" value="InterPro"/>
</dbReference>
<keyword evidence="4" id="KW-1003">Cell membrane</keyword>
<evidence type="ECO:0000256" key="2">
    <source>
        <dbReference type="ARBA" id="ARBA00006555"/>
    </source>
</evidence>
<dbReference type="GO" id="GO:0015031">
    <property type="term" value="P:protein transport"/>
    <property type="evidence" value="ECO:0007669"/>
    <property type="project" value="UniProtKB-KW"/>
</dbReference>
<dbReference type="Pfam" id="PF03544">
    <property type="entry name" value="TonB_C"/>
    <property type="match status" value="2"/>
</dbReference>
<evidence type="ECO:0000256" key="9">
    <source>
        <dbReference type="ARBA" id="ARBA00023136"/>
    </source>
</evidence>
<keyword evidence="7" id="KW-0653">Protein transport</keyword>
<dbReference type="InterPro" id="IPR006260">
    <property type="entry name" value="TonB/TolA_C"/>
</dbReference>
<comment type="subcellular location">
    <subcellularLocation>
        <location evidence="1">Cell inner membrane</location>
        <topology evidence="1">Single-pass membrane protein</topology>
        <orientation evidence="1">Periplasmic side</orientation>
    </subcellularLocation>
</comment>
<protein>
    <submittedName>
        <fullName evidence="11">Transport protein TonB</fullName>
    </submittedName>
</protein>
<dbReference type="PRINTS" id="PR01374">
    <property type="entry name" value="TONBPROTEIN"/>
</dbReference>
<dbReference type="InterPro" id="IPR051045">
    <property type="entry name" value="TonB-dependent_transducer"/>
</dbReference>
<evidence type="ECO:0000313" key="11">
    <source>
        <dbReference type="EMBL" id="OIR14958.1"/>
    </source>
</evidence>
<dbReference type="EMBL" id="MLJW01000010">
    <property type="protein sequence ID" value="OIR14958.1"/>
    <property type="molecule type" value="Genomic_DNA"/>
</dbReference>
<sequence length="331" mass="35055">MKRLITSLGAALALCAVPGLHASDGRNHPPIPMVQTQPVYPRSLRDAKVQGEVVVKFIVNTEGNVAKVGVVRTTNPGFINAAVASVLRWEFIPGEKDGRPVNTSLVVPVLFRITEGDAAATPSALFFPLYPTVDLVSGKTGSASVQVDVTADGKVSGLRLLSASAPEFGYALMAAAQASSYIPARHRGECVAARLVIRRDFCIVPTPTPDQVCPNGLERAFALRSAQHPTTLCSEKDLDQPLTVEFYVAPQCPLSLLGRHGSATVSFDVDENGAPRLPEVVSSTDPAFGYAVIHAIAGWHFLAPVRHGKPTAVSSRITFAFSADGKVAPTK</sequence>
<dbReference type="NCBIfam" id="TIGR01352">
    <property type="entry name" value="tonB_Cterm"/>
    <property type="match status" value="2"/>
</dbReference>
<evidence type="ECO:0000256" key="7">
    <source>
        <dbReference type="ARBA" id="ARBA00022927"/>
    </source>
</evidence>
<reference evidence="11" key="1">
    <citation type="submission" date="2016-10" db="EMBL/GenBank/DDBJ databases">
        <title>Sequence of Gallionella enrichment culture.</title>
        <authorList>
            <person name="Poehlein A."/>
            <person name="Muehling M."/>
            <person name="Daniel R."/>
        </authorList>
    </citation>
    <scope>NUCLEOTIDE SEQUENCE</scope>
</reference>
<feature type="domain" description="TonB C-terminal" evidence="10">
    <location>
        <begin position="25"/>
        <end position="120"/>
    </location>
</feature>
<keyword evidence="8" id="KW-1133">Transmembrane helix</keyword>
<dbReference type="GO" id="GO:0055085">
    <property type="term" value="P:transmembrane transport"/>
    <property type="evidence" value="ECO:0007669"/>
    <property type="project" value="InterPro"/>
</dbReference>
<dbReference type="PROSITE" id="PS52015">
    <property type="entry name" value="TONB_CTD"/>
    <property type="match status" value="2"/>
</dbReference>
<evidence type="ECO:0000256" key="5">
    <source>
        <dbReference type="ARBA" id="ARBA00022519"/>
    </source>
</evidence>
<accession>A0A1J5TSG0</accession>
<dbReference type="PANTHER" id="PTHR33446">
    <property type="entry name" value="PROTEIN TONB-RELATED"/>
    <property type="match status" value="1"/>
</dbReference>
<keyword evidence="6" id="KW-0812">Transmembrane</keyword>
<dbReference type="AlphaFoldDB" id="A0A1J5TSG0"/>
<gene>
    <name evidence="11" type="ORF">GALL_40760</name>
</gene>
<dbReference type="GO" id="GO:0015891">
    <property type="term" value="P:siderophore transport"/>
    <property type="evidence" value="ECO:0007669"/>
    <property type="project" value="InterPro"/>
</dbReference>
<name>A0A1J5TSG0_9ZZZZ</name>
<evidence type="ECO:0000256" key="1">
    <source>
        <dbReference type="ARBA" id="ARBA00004383"/>
    </source>
</evidence>
<evidence type="ECO:0000256" key="4">
    <source>
        <dbReference type="ARBA" id="ARBA00022475"/>
    </source>
</evidence>
<dbReference type="Gene3D" id="3.30.1150.10">
    <property type="match status" value="3"/>
</dbReference>
<feature type="domain" description="TonB C-terminal" evidence="10">
    <location>
        <begin position="115"/>
        <end position="210"/>
    </location>
</feature>
<dbReference type="GO" id="GO:0031992">
    <property type="term" value="F:energy transducer activity"/>
    <property type="evidence" value="ECO:0007669"/>
    <property type="project" value="InterPro"/>
</dbReference>